<dbReference type="InterPro" id="IPR002491">
    <property type="entry name" value="ABC_transptr_periplasmic_BD"/>
</dbReference>
<proteinExistence type="inferred from homology"/>
<name>A0A1G8CK54_ANETH</name>
<dbReference type="Pfam" id="PF01497">
    <property type="entry name" value="Peripla_BP_2"/>
    <property type="match status" value="1"/>
</dbReference>
<accession>A0A1G8CK54</accession>
<dbReference type="PROSITE" id="PS50983">
    <property type="entry name" value="FE_B12_PBP"/>
    <property type="match status" value="1"/>
</dbReference>
<dbReference type="Proteomes" id="UP000826616">
    <property type="component" value="Chromosome"/>
</dbReference>
<evidence type="ECO:0000313" key="7">
    <source>
        <dbReference type="Proteomes" id="UP000198956"/>
    </source>
</evidence>
<evidence type="ECO:0000256" key="3">
    <source>
        <dbReference type="SAM" id="SignalP"/>
    </source>
</evidence>
<dbReference type="RefSeq" id="WP_057897697.1">
    <property type="nucleotide sequence ID" value="NZ_CP080764.1"/>
</dbReference>
<dbReference type="CDD" id="cd01143">
    <property type="entry name" value="YvrC"/>
    <property type="match status" value="1"/>
</dbReference>
<protein>
    <submittedName>
        <fullName evidence="5">ABC transporter substrate-binding protein</fullName>
    </submittedName>
    <submittedName>
        <fullName evidence="6">Iron complex transport system substrate-binding protein</fullName>
    </submittedName>
</protein>
<dbReference type="EMBL" id="FNDE01000026">
    <property type="protein sequence ID" value="SDH45907.1"/>
    <property type="molecule type" value="Genomic_DNA"/>
</dbReference>
<dbReference type="AlphaFoldDB" id="A0A1G8CK54"/>
<dbReference type="GO" id="GO:0071281">
    <property type="term" value="P:cellular response to iron ion"/>
    <property type="evidence" value="ECO:0007669"/>
    <property type="project" value="TreeGrafter"/>
</dbReference>
<dbReference type="NCBIfam" id="NF038402">
    <property type="entry name" value="TroA_like"/>
    <property type="match status" value="1"/>
</dbReference>
<dbReference type="EMBL" id="CP080764">
    <property type="protein sequence ID" value="QYY42302.1"/>
    <property type="molecule type" value="Genomic_DNA"/>
</dbReference>
<keyword evidence="8" id="KW-1185">Reference proteome</keyword>
<dbReference type="SUPFAM" id="SSF53807">
    <property type="entry name" value="Helical backbone' metal receptor"/>
    <property type="match status" value="1"/>
</dbReference>
<dbReference type="InterPro" id="IPR054828">
    <property type="entry name" value="Vit_B12_bind_prot"/>
</dbReference>
<reference evidence="6 7" key="1">
    <citation type="submission" date="2016-10" db="EMBL/GenBank/DDBJ databases">
        <authorList>
            <person name="de Groot N.N."/>
        </authorList>
    </citation>
    <scope>NUCLEOTIDE SEQUENCE [LARGE SCALE GENOMIC DNA]</scope>
    <source>
        <strain evidence="6 7">L 420-91</strain>
    </source>
</reference>
<evidence type="ECO:0000313" key="8">
    <source>
        <dbReference type="Proteomes" id="UP000826616"/>
    </source>
</evidence>
<comment type="similarity">
    <text evidence="1">Belongs to the bacterial solute-binding protein 8 family.</text>
</comment>
<dbReference type="OrthoDB" id="9816357at2"/>
<dbReference type="GeneID" id="97142848"/>
<reference evidence="5 8" key="2">
    <citation type="submission" date="2021-08" db="EMBL/GenBank/DDBJ databases">
        <title>Complete genome sequence of the strain Aneurinibacillus thermoaerophilus CCM 8960.</title>
        <authorList>
            <person name="Musilova J."/>
            <person name="Kourilova X."/>
            <person name="Pernicova I."/>
            <person name="Bezdicek M."/>
            <person name="Lengerova M."/>
            <person name="Obruca S."/>
            <person name="Sedlar K."/>
        </authorList>
    </citation>
    <scope>NUCLEOTIDE SEQUENCE [LARGE SCALE GENOMIC DNA]</scope>
    <source>
        <strain evidence="5 8">CCM 8960</strain>
    </source>
</reference>
<organism evidence="6 7">
    <name type="scientific">Aneurinibacillus thermoaerophilus</name>
    <dbReference type="NCBI Taxonomy" id="143495"/>
    <lineage>
        <taxon>Bacteria</taxon>
        <taxon>Bacillati</taxon>
        <taxon>Bacillota</taxon>
        <taxon>Bacilli</taxon>
        <taxon>Bacillales</taxon>
        <taxon>Paenibacillaceae</taxon>
        <taxon>Aneurinibacillus group</taxon>
        <taxon>Aneurinibacillus</taxon>
    </lineage>
</organism>
<dbReference type="PANTHER" id="PTHR30535:SF34">
    <property type="entry name" value="MOLYBDATE-BINDING PROTEIN MOLA"/>
    <property type="match status" value="1"/>
</dbReference>
<feature type="chain" id="PRO_5011563290" evidence="3">
    <location>
        <begin position="25"/>
        <end position="317"/>
    </location>
</feature>
<feature type="domain" description="Fe/B12 periplasmic-binding" evidence="4">
    <location>
        <begin position="65"/>
        <end position="314"/>
    </location>
</feature>
<evidence type="ECO:0000313" key="5">
    <source>
        <dbReference type="EMBL" id="QYY42302.1"/>
    </source>
</evidence>
<dbReference type="InterPro" id="IPR050902">
    <property type="entry name" value="ABC_Transporter_SBP"/>
</dbReference>
<sequence length="317" mass="34789">MKKCVSIMIAIMLLVVLAACGNNASDSSGNDSAGQKKQQAQAGAFPLSITDKTGTEVKLEKKPERIVSVMPSATEIAYAVGAGDKVVGVSNYDNYPEEVKTKEKVGDLKVNIEKVVSLEPDLILADTGNGEAIEALRKTGLPVVVMGAKTFDEIYDSIEMIGKVTGNEVKAAEVIKRMKDDVREVQEKVKNIPVDKRPNVWIEVDPSLFTAGKGTFMHDMVTMAGGNNIAADLDGWKQLSEEKVLQRNPDVILNTYGYYNKDASVKIKQRPKWQQVKAVRNGQVYSLDSDVVNRPAPRITQGLKEIAQYLHPELFHK</sequence>
<evidence type="ECO:0000313" key="6">
    <source>
        <dbReference type="EMBL" id="SDH45907.1"/>
    </source>
</evidence>
<feature type="signal peptide" evidence="3">
    <location>
        <begin position="1"/>
        <end position="24"/>
    </location>
</feature>
<dbReference type="Proteomes" id="UP000198956">
    <property type="component" value="Unassembled WGS sequence"/>
</dbReference>
<dbReference type="Gene3D" id="3.40.50.1980">
    <property type="entry name" value="Nitrogenase molybdenum iron protein domain"/>
    <property type="match status" value="2"/>
</dbReference>
<evidence type="ECO:0000256" key="2">
    <source>
        <dbReference type="ARBA" id="ARBA00022729"/>
    </source>
</evidence>
<gene>
    <name evidence="5" type="ORF">K3F53_15810</name>
    <name evidence="6" type="ORF">SAMN04489735_102621</name>
</gene>
<dbReference type="PROSITE" id="PS51257">
    <property type="entry name" value="PROKAR_LIPOPROTEIN"/>
    <property type="match status" value="1"/>
</dbReference>
<evidence type="ECO:0000259" key="4">
    <source>
        <dbReference type="PROSITE" id="PS50983"/>
    </source>
</evidence>
<evidence type="ECO:0000256" key="1">
    <source>
        <dbReference type="ARBA" id="ARBA00008814"/>
    </source>
</evidence>
<dbReference type="PANTHER" id="PTHR30535">
    <property type="entry name" value="VITAMIN B12-BINDING PROTEIN"/>
    <property type="match status" value="1"/>
</dbReference>
<keyword evidence="2 3" id="KW-0732">Signal</keyword>